<feature type="transmembrane region" description="Helical" evidence="8">
    <location>
        <begin position="12"/>
        <end position="28"/>
    </location>
</feature>
<feature type="transmembrane region" description="Helical" evidence="8">
    <location>
        <begin position="345"/>
        <end position="366"/>
    </location>
</feature>
<keyword evidence="7 8" id="KW-0472">Membrane</keyword>
<feature type="transmembrane region" description="Helical" evidence="8">
    <location>
        <begin position="136"/>
        <end position="152"/>
    </location>
</feature>
<evidence type="ECO:0000256" key="1">
    <source>
        <dbReference type="ARBA" id="ARBA00004651"/>
    </source>
</evidence>
<dbReference type="InterPro" id="IPR038731">
    <property type="entry name" value="RgtA/B/C-like"/>
</dbReference>
<gene>
    <name evidence="10" type="ORF">EAF64_19010</name>
</gene>
<dbReference type="RefSeq" id="WP_129070566.1">
    <property type="nucleotide sequence ID" value="NZ_RDFA01000009.1"/>
</dbReference>
<dbReference type="GO" id="GO:0016763">
    <property type="term" value="F:pentosyltransferase activity"/>
    <property type="evidence" value="ECO:0007669"/>
    <property type="project" value="TreeGrafter"/>
</dbReference>
<dbReference type="GO" id="GO:0010041">
    <property type="term" value="P:response to iron(III) ion"/>
    <property type="evidence" value="ECO:0007669"/>
    <property type="project" value="TreeGrafter"/>
</dbReference>
<keyword evidence="2" id="KW-1003">Cell membrane</keyword>
<feature type="transmembrane region" description="Helical" evidence="8">
    <location>
        <begin position="318"/>
        <end position="339"/>
    </location>
</feature>
<accession>A0A498KRQ4</accession>
<keyword evidence="11" id="KW-1185">Reference proteome</keyword>
<comment type="subcellular location">
    <subcellularLocation>
        <location evidence="1">Cell membrane</location>
        <topology evidence="1">Multi-pass membrane protein</topology>
    </subcellularLocation>
</comment>
<name>A0A498KRQ4_9EURY</name>
<evidence type="ECO:0000256" key="5">
    <source>
        <dbReference type="ARBA" id="ARBA00022692"/>
    </source>
</evidence>
<keyword evidence="5 8" id="KW-0812">Transmembrane</keyword>
<dbReference type="InterPro" id="IPR050297">
    <property type="entry name" value="LipidA_mod_glycosyltrf_83"/>
</dbReference>
<evidence type="ECO:0000259" key="9">
    <source>
        <dbReference type="Pfam" id="PF13231"/>
    </source>
</evidence>
<feature type="transmembrane region" description="Helical" evidence="8">
    <location>
        <begin position="88"/>
        <end position="106"/>
    </location>
</feature>
<feature type="transmembrane region" description="Helical" evidence="8">
    <location>
        <begin position="206"/>
        <end position="229"/>
    </location>
</feature>
<keyword evidence="4 10" id="KW-0808">Transferase</keyword>
<comment type="caution">
    <text evidence="10">The sequence shown here is derived from an EMBL/GenBank/DDBJ whole genome shotgun (WGS) entry which is preliminary data.</text>
</comment>
<evidence type="ECO:0000256" key="4">
    <source>
        <dbReference type="ARBA" id="ARBA00022679"/>
    </source>
</evidence>
<keyword evidence="6 8" id="KW-1133">Transmembrane helix</keyword>
<evidence type="ECO:0000256" key="2">
    <source>
        <dbReference type="ARBA" id="ARBA00022475"/>
    </source>
</evidence>
<evidence type="ECO:0000256" key="7">
    <source>
        <dbReference type="ARBA" id="ARBA00023136"/>
    </source>
</evidence>
<dbReference type="GO" id="GO:0005886">
    <property type="term" value="C:plasma membrane"/>
    <property type="evidence" value="ECO:0007669"/>
    <property type="project" value="UniProtKB-SubCell"/>
</dbReference>
<feature type="domain" description="Glycosyltransferase RgtA/B/C/D-like" evidence="9">
    <location>
        <begin position="64"/>
        <end position="202"/>
    </location>
</feature>
<evidence type="ECO:0000256" key="6">
    <source>
        <dbReference type="ARBA" id="ARBA00022989"/>
    </source>
</evidence>
<feature type="transmembrane region" description="Helical" evidence="8">
    <location>
        <begin position="241"/>
        <end position="261"/>
    </location>
</feature>
<feature type="transmembrane region" description="Helical" evidence="8">
    <location>
        <begin position="164"/>
        <end position="186"/>
    </location>
</feature>
<feature type="transmembrane region" description="Helical" evidence="8">
    <location>
        <begin position="267"/>
        <end position="286"/>
    </location>
</feature>
<feature type="transmembrane region" description="Helical" evidence="8">
    <location>
        <begin position="373"/>
        <end position="391"/>
    </location>
</feature>
<evidence type="ECO:0000256" key="3">
    <source>
        <dbReference type="ARBA" id="ARBA00022676"/>
    </source>
</evidence>
<keyword evidence="3" id="KW-0328">Glycosyltransferase</keyword>
<reference evidence="10 11" key="1">
    <citation type="submission" date="2019-01" db="EMBL/GenBank/DDBJ databases">
        <title>Halorientalis sp. F13-25 a new haloarchaeum isolated from hypersaline water.</title>
        <authorList>
            <person name="Ana D.-V."/>
            <person name="Cristina S.-P."/>
            <person name="Antonio V."/>
        </authorList>
    </citation>
    <scope>NUCLEOTIDE SEQUENCE [LARGE SCALE GENOMIC DNA]</scope>
    <source>
        <strain evidence="10 11">F13-25</strain>
    </source>
</reference>
<dbReference type="Pfam" id="PF13231">
    <property type="entry name" value="PMT_2"/>
    <property type="match status" value="1"/>
</dbReference>
<dbReference type="GO" id="GO:0008610">
    <property type="term" value="P:lipid biosynthetic process"/>
    <property type="evidence" value="ECO:0007669"/>
    <property type="project" value="UniProtKB-ARBA"/>
</dbReference>
<feature type="transmembrane region" description="Helical" evidence="8">
    <location>
        <begin position="113"/>
        <end position="130"/>
    </location>
</feature>
<dbReference type="AlphaFoldDB" id="A0A498KRQ4"/>
<proteinExistence type="predicted"/>
<dbReference type="EMBL" id="RDFA01000009">
    <property type="protein sequence ID" value="RXK46384.1"/>
    <property type="molecule type" value="Genomic_DNA"/>
</dbReference>
<dbReference type="PANTHER" id="PTHR33908:SF3">
    <property type="entry name" value="UNDECAPRENYL PHOSPHATE-ALPHA-4-AMINO-4-DEOXY-L-ARABINOSE ARABINOSYL TRANSFERASE"/>
    <property type="match status" value="1"/>
</dbReference>
<dbReference type="PANTHER" id="PTHR33908">
    <property type="entry name" value="MANNOSYLTRANSFERASE YKCB-RELATED"/>
    <property type="match status" value="1"/>
</dbReference>
<evidence type="ECO:0000313" key="11">
    <source>
        <dbReference type="Proteomes" id="UP000289691"/>
    </source>
</evidence>
<protein>
    <submittedName>
        <fullName evidence="10">Phospholipid carrier-dependent glycosyltransferase</fullName>
    </submittedName>
</protein>
<dbReference type="OrthoDB" id="114973at2157"/>
<sequence>MGVFTDRLRSLPAALYGIVAFAAGLRLYDIGKESYWLDEIASLNLVAGRTLPEVLTQVPTVDRHPPLYYAVLKGWTDLFGTTETITRLPAALFGVAAVVVIYGVGARLYDRRVGLLSAAVLAVARFHINFSQTTRMYSLFALLTLLSFYLLVRVVETPTRRTVAGYALTTVLLVYTHAFALFVVLAQNVFVVGSRWFDDEGPAVPFRTWLASQAVVGLVALPWIAVLLGQALSSGGGGPTGLTWIPAPTVSRILLTFGAYVDPWNPVIGSLALLLVGGFVAVDYAIERTGGAGEAREARGDGGTASERWGALTGRERTALLGSWVGIVVVVPVLISYLVTPIYVYRYTIGAAMGLYVLLAASVRLVGSVEMRYIVGGVLVLAFLLPLPVYYTQDQHAQWDEVSETVGTDAAAGDVVLVSQPSYANPFEHYFSRDDVAVKPLPASASTTEIRAAVRGHETAWLVTSHVPPDGLRRYRDTLEANRSDADVTKFRGLTLWRFDPGNGTAGG</sequence>
<evidence type="ECO:0000313" key="10">
    <source>
        <dbReference type="EMBL" id="RXK46384.1"/>
    </source>
</evidence>
<dbReference type="Proteomes" id="UP000289691">
    <property type="component" value="Unassembled WGS sequence"/>
</dbReference>
<organism evidence="10 11">
    <name type="scientific">Halorientalis pallida</name>
    <dbReference type="NCBI Taxonomy" id="2479928"/>
    <lineage>
        <taxon>Archaea</taxon>
        <taxon>Methanobacteriati</taxon>
        <taxon>Methanobacteriota</taxon>
        <taxon>Stenosarchaea group</taxon>
        <taxon>Halobacteria</taxon>
        <taxon>Halobacteriales</taxon>
        <taxon>Haloarculaceae</taxon>
        <taxon>Halorientalis</taxon>
    </lineage>
</organism>
<evidence type="ECO:0000256" key="8">
    <source>
        <dbReference type="SAM" id="Phobius"/>
    </source>
</evidence>